<dbReference type="SUPFAM" id="SSF81606">
    <property type="entry name" value="PP2C-like"/>
    <property type="match status" value="1"/>
</dbReference>
<dbReference type="PANTHER" id="PTHR43156">
    <property type="entry name" value="STAGE II SPORULATION PROTEIN E-RELATED"/>
    <property type="match status" value="1"/>
</dbReference>
<organism evidence="3 4">
    <name type="scientific">Candidatus Viridilinea halotolerans</name>
    <dbReference type="NCBI Taxonomy" id="2491704"/>
    <lineage>
        <taxon>Bacteria</taxon>
        <taxon>Bacillati</taxon>
        <taxon>Chloroflexota</taxon>
        <taxon>Chloroflexia</taxon>
        <taxon>Chloroflexales</taxon>
        <taxon>Chloroflexineae</taxon>
        <taxon>Oscillochloridaceae</taxon>
        <taxon>Candidatus Viridilinea</taxon>
    </lineage>
</organism>
<comment type="caution">
    <text evidence="3">The sequence shown here is derived from an EMBL/GenBank/DDBJ whole genome shotgun (WGS) entry which is preliminary data.</text>
</comment>
<dbReference type="EMBL" id="RSAS01000308">
    <property type="protein sequence ID" value="RRR73902.1"/>
    <property type="molecule type" value="Genomic_DNA"/>
</dbReference>
<keyword evidence="1" id="KW-0378">Hydrolase</keyword>
<dbReference type="GO" id="GO:0016791">
    <property type="term" value="F:phosphatase activity"/>
    <property type="evidence" value="ECO:0007669"/>
    <property type="project" value="TreeGrafter"/>
</dbReference>
<dbReference type="AlphaFoldDB" id="A0A426U2N6"/>
<dbReference type="Pfam" id="PF13185">
    <property type="entry name" value="GAF_2"/>
    <property type="match status" value="1"/>
</dbReference>
<dbReference type="InterPro" id="IPR003018">
    <property type="entry name" value="GAF"/>
</dbReference>
<evidence type="ECO:0000313" key="4">
    <source>
        <dbReference type="Proteomes" id="UP000280307"/>
    </source>
</evidence>
<evidence type="ECO:0000256" key="1">
    <source>
        <dbReference type="ARBA" id="ARBA00022801"/>
    </source>
</evidence>
<sequence length="374" mass="41102">GARGVSLPLEGSAAGEVARQRKPLLYVRGEAGPAWMRLPTAATIWAWLGVPLIARDRVLGVLNIDVRMPAQTGPDALPPLKRRFRERDIEVAGSFANHAALAIENARLYQESVTRVEQELEIARRIQANLFPRTLPNLPGLRIAARCLPARETGGDFYDLVDIGPRLGVIVGDVSGKSIPAAMLMAAARSITRSEVRNHEIPWVTLGEINRWLVEDIPHNSFVALSYALVDTTQRRLAFASAGQLSPMLRRADGSVSFLESPPAMPLGIDPLIEYAQIELDLLPGDTIIFYTDGIIEAHNGQRELFGFERLEAILQCYGDKAPNELIEHIITEVHAFSAGLPTHDDMTIVVMQMVWEGCAREPGSRASSLKHPH</sequence>
<feature type="non-terminal residue" evidence="3">
    <location>
        <position position="1"/>
    </location>
</feature>
<evidence type="ECO:0000259" key="2">
    <source>
        <dbReference type="SMART" id="SM00331"/>
    </source>
</evidence>
<name>A0A426U2N6_9CHLR</name>
<dbReference type="Gene3D" id="3.30.450.40">
    <property type="match status" value="1"/>
</dbReference>
<reference evidence="3 4" key="1">
    <citation type="submission" date="2018-12" db="EMBL/GenBank/DDBJ databases">
        <title>Genome Sequence of Candidatus Viridilinea halotolerans isolated from saline sulfide-rich spring.</title>
        <authorList>
            <person name="Grouzdev D.S."/>
            <person name="Burganskaya E.I."/>
            <person name="Krutkina M.S."/>
            <person name="Sukhacheva M.V."/>
            <person name="Gorlenko V.M."/>
        </authorList>
    </citation>
    <scope>NUCLEOTIDE SEQUENCE [LARGE SCALE GENOMIC DNA]</scope>
    <source>
        <strain evidence="3">Chok-6</strain>
    </source>
</reference>
<dbReference type="Pfam" id="PF07228">
    <property type="entry name" value="SpoIIE"/>
    <property type="match status" value="1"/>
</dbReference>
<protein>
    <submittedName>
        <fullName evidence="3">GAF domain-containing protein</fullName>
    </submittedName>
</protein>
<evidence type="ECO:0000313" key="3">
    <source>
        <dbReference type="EMBL" id="RRR73902.1"/>
    </source>
</evidence>
<feature type="domain" description="PPM-type phosphatase" evidence="2">
    <location>
        <begin position="138"/>
        <end position="354"/>
    </location>
</feature>
<dbReference type="Gene3D" id="3.60.40.10">
    <property type="entry name" value="PPM-type phosphatase domain"/>
    <property type="match status" value="1"/>
</dbReference>
<gene>
    <name evidence="3" type="ORF">EI684_08110</name>
</gene>
<dbReference type="SUPFAM" id="SSF55781">
    <property type="entry name" value="GAF domain-like"/>
    <property type="match status" value="1"/>
</dbReference>
<proteinExistence type="predicted"/>
<dbReference type="InterPro" id="IPR029016">
    <property type="entry name" value="GAF-like_dom_sf"/>
</dbReference>
<dbReference type="PANTHER" id="PTHR43156:SF2">
    <property type="entry name" value="STAGE II SPORULATION PROTEIN E"/>
    <property type="match status" value="1"/>
</dbReference>
<dbReference type="InterPro" id="IPR052016">
    <property type="entry name" value="Bact_Sigma-Reg"/>
</dbReference>
<dbReference type="InterPro" id="IPR001932">
    <property type="entry name" value="PPM-type_phosphatase-like_dom"/>
</dbReference>
<dbReference type="InterPro" id="IPR036457">
    <property type="entry name" value="PPM-type-like_dom_sf"/>
</dbReference>
<dbReference type="Proteomes" id="UP000280307">
    <property type="component" value="Unassembled WGS sequence"/>
</dbReference>
<dbReference type="SMART" id="SM00331">
    <property type="entry name" value="PP2C_SIG"/>
    <property type="match status" value="1"/>
</dbReference>
<accession>A0A426U2N6</accession>